<dbReference type="InterPro" id="IPR036961">
    <property type="entry name" value="Kinesin_motor_dom_sf"/>
</dbReference>
<dbReference type="Gene3D" id="3.40.850.10">
    <property type="entry name" value="Kinesin motor domain"/>
    <property type="match status" value="1"/>
</dbReference>
<proteinExistence type="predicted"/>
<dbReference type="Pfam" id="PF00225">
    <property type="entry name" value="Kinesin"/>
    <property type="match status" value="1"/>
</dbReference>
<protein>
    <recommendedName>
        <fullName evidence="2">Kinesin motor domain-containing protein</fullName>
    </recommendedName>
</protein>
<dbReference type="GO" id="GO:0008017">
    <property type="term" value="F:microtubule binding"/>
    <property type="evidence" value="ECO:0007669"/>
    <property type="project" value="InterPro"/>
</dbReference>
<reference evidence="3 4" key="1">
    <citation type="journal article" date="2014" name="Nat. Commun.">
        <title>Klebsormidium flaccidum genome reveals primary factors for plant terrestrial adaptation.</title>
        <authorList>
            <person name="Hori K."/>
            <person name="Maruyama F."/>
            <person name="Fujisawa T."/>
            <person name="Togashi T."/>
            <person name="Yamamoto N."/>
            <person name="Seo M."/>
            <person name="Sato S."/>
            <person name="Yamada T."/>
            <person name="Mori H."/>
            <person name="Tajima N."/>
            <person name="Moriyama T."/>
            <person name="Ikeuchi M."/>
            <person name="Watanabe M."/>
            <person name="Wada H."/>
            <person name="Kobayashi K."/>
            <person name="Saito M."/>
            <person name="Masuda T."/>
            <person name="Sasaki-Sekimoto Y."/>
            <person name="Mashiguchi K."/>
            <person name="Awai K."/>
            <person name="Shimojima M."/>
            <person name="Masuda S."/>
            <person name="Iwai M."/>
            <person name="Nobusawa T."/>
            <person name="Narise T."/>
            <person name="Kondo S."/>
            <person name="Saito H."/>
            <person name="Sato R."/>
            <person name="Murakawa M."/>
            <person name="Ihara Y."/>
            <person name="Oshima-Yamada Y."/>
            <person name="Ohtaka K."/>
            <person name="Satoh M."/>
            <person name="Sonobe K."/>
            <person name="Ishii M."/>
            <person name="Ohtani R."/>
            <person name="Kanamori-Sato M."/>
            <person name="Honoki R."/>
            <person name="Miyazaki D."/>
            <person name="Mochizuki H."/>
            <person name="Umetsu J."/>
            <person name="Higashi K."/>
            <person name="Shibata D."/>
            <person name="Kamiya Y."/>
            <person name="Sato N."/>
            <person name="Nakamura Y."/>
            <person name="Tabata S."/>
            <person name="Ida S."/>
            <person name="Kurokawa K."/>
            <person name="Ohta H."/>
        </authorList>
    </citation>
    <scope>NUCLEOTIDE SEQUENCE [LARGE SCALE GENOMIC DNA]</scope>
    <source>
        <strain evidence="3 4">NIES-2285</strain>
    </source>
</reference>
<evidence type="ECO:0000313" key="4">
    <source>
        <dbReference type="Proteomes" id="UP000054558"/>
    </source>
</evidence>
<evidence type="ECO:0000256" key="1">
    <source>
        <dbReference type="ARBA" id="ARBA00023175"/>
    </source>
</evidence>
<evidence type="ECO:0000259" key="2">
    <source>
        <dbReference type="Pfam" id="PF00225"/>
    </source>
</evidence>
<organism evidence="3 4">
    <name type="scientific">Klebsormidium nitens</name>
    <name type="common">Green alga</name>
    <name type="synonym">Ulothrix nitens</name>
    <dbReference type="NCBI Taxonomy" id="105231"/>
    <lineage>
        <taxon>Eukaryota</taxon>
        <taxon>Viridiplantae</taxon>
        <taxon>Streptophyta</taxon>
        <taxon>Klebsormidiophyceae</taxon>
        <taxon>Klebsormidiales</taxon>
        <taxon>Klebsormidiaceae</taxon>
        <taxon>Klebsormidium</taxon>
    </lineage>
</organism>
<gene>
    <name evidence="3" type="ORF">KFL_003280155</name>
</gene>
<dbReference type="InterPro" id="IPR001752">
    <property type="entry name" value="Kinesin_motor_dom"/>
</dbReference>
<name>A0A1Y1ID81_KLENI</name>
<dbReference type="AlphaFoldDB" id="A0A1Y1ID81"/>
<dbReference type="EMBL" id="DF237277">
    <property type="protein sequence ID" value="GAQ87061.1"/>
    <property type="molecule type" value="Genomic_DNA"/>
</dbReference>
<dbReference type="InterPro" id="IPR027417">
    <property type="entry name" value="P-loop_NTPase"/>
</dbReference>
<accession>A0A1Y1ID81</accession>
<keyword evidence="1" id="KW-0505">Motor protein</keyword>
<feature type="domain" description="Kinesin motor" evidence="2">
    <location>
        <begin position="15"/>
        <end position="72"/>
    </location>
</feature>
<dbReference type="SUPFAM" id="SSF52540">
    <property type="entry name" value="P-loop containing nucleoside triphosphate hydrolases"/>
    <property type="match status" value="1"/>
</dbReference>
<evidence type="ECO:0000313" key="3">
    <source>
        <dbReference type="EMBL" id="GAQ87061.1"/>
    </source>
</evidence>
<dbReference type="STRING" id="105231.A0A1Y1ID81"/>
<dbReference type="OrthoDB" id="354419at2759"/>
<dbReference type="GO" id="GO:0003777">
    <property type="term" value="F:microtubule motor activity"/>
    <property type="evidence" value="ECO:0007669"/>
    <property type="project" value="InterPro"/>
</dbReference>
<dbReference type="GO" id="GO:0005524">
    <property type="term" value="F:ATP binding"/>
    <property type="evidence" value="ECO:0007669"/>
    <property type="project" value="InterPro"/>
</dbReference>
<dbReference type="Proteomes" id="UP000054558">
    <property type="component" value="Unassembled WGS sequence"/>
</dbReference>
<sequence>MLESTCDLGVMVLAIQKLSLIDLGRISALAMYVRTVRNLEPTDIYKSLFALRSCIRALVDGKGHVSYSNSKLIVSCSRNLWEARVRPLLLST</sequence>
<keyword evidence="4" id="KW-1185">Reference proteome</keyword>
<dbReference type="GO" id="GO:0007018">
    <property type="term" value="P:microtubule-based movement"/>
    <property type="evidence" value="ECO:0007669"/>
    <property type="project" value="InterPro"/>
</dbReference>